<dbReference type="SUPFAM" id="SSF56801">
    <property type="entry name" value="Acetyl-CoA synthetase-like"/>
    <property type="match status" value="1"/>
</dbReference>
<gene>
    <name evidence="5" type="ORF">AYBTSS11_LOCUS10608</name>
</gene>
<sequence>MKPLTTRGLSQRHGLLAALLSSLAAGAAIGAPSGGEVLRLLVLERHVDLQRHVVHRGSHGAPNLCLACTDHNGAVGEAFGAPVLEAYAMMEASHLMSTNPLPKDGPHRAGSVGKLVGQEMAILDEKGEILKNEVKGEVCIRGPNVTKGYKNNPDANISAFQYGWFHTGDISFFFFIRMDICTSWVTSRSLLTVEV</sequence>
<dbReference type="GO" id="GO:0031956">
    <property type="term" value="F:medium-chain fatty acid-CoA ligase activity"/>
    <property type="evidence" value="ECO:0007669"/>
    <property type="project" value="TreeGrafter"/>
</dbReference>
<keyword evidence="3" id="KW-0732">Signal</keyword>
<accession>A0AA86S7L6</accession>
<dbReference type="Proteomes" id="UP001189624">
    <property type="component" value="Chromosome 3"/>
</dbReference>
<dbReference type="InterPro" id="IPR000873">
    <property type="entry name" value="AMP-dep_synth/lig_dom"/>
</dbReference>
<protein>
    <recommendedName>
        <fullName evidence="4">AMP-dependent synthetase/ligase domain-containing protein</fullName>
    </recommendedName>
</protein>
<dbReference type="Gene3D" id="2.30.38.10">
    <property type="entry name" value="Luciferase, Domain 3"/>
    <property type="match status" value="1"/>
</dbReference>
<comment type="similarity">
    <text evidence="1">Belongs to the ATP-dependent AMP-binding enzyme family.</text>
</comment>
<evidence type="ECO:0000313" key="5">
    <source>
        <dbReference type="EMBL" id="CAJ1941989.1"/>
    </source>
</evidence>
<feature type="signal peptide" evidence="3">
    <location>
        <begin position="1"/>
        <end position="30"/>
    </location>
</feature>
<dbReference type="Gene3D" id="3.40.50.980">
    <property type="match status" value="1"/>
</dbReference>
<dbReference type="EMBL" id="OY731400">
    <property type="protein sequence ID" value="CAJ1941989.1"/>
    <property type="molecule type" value="Genomic_DNA"/>
</dbReference>
<dbReference type="Gramene" id="rna-AYBTSS11_LOCUS10608">
    <property type="protein sequence ID" value="CAJ1941989.1"/>
    <property type="gene ID" value="gene-AYBTSS11_LOCUS10608"/>
</dbReference>
<reference evidence="5" key="1">
    <citation type="submission" date="2023-10" db="EMBL/GenBank/DDBJ databases">
        <authorList>
            <person name="Domelevo Entfellner J.-B."/>
        </authorList>
    </citation>
    <scope>NUCLEOTIDE SEQUENCE</scope>
</reference>
<dbReference type="GO" id="GO:0006631">
    <property type="term" value="P:fatty acid metabolic process"/>
    <property type="evidence" value="ECO:0007669"/>
    <property type="project" value="TreeGrafter"/>
</dbReference>
<feature type="chain" id="PRO_5041676584" description="AMP-dependent synthetase/ligase domain-containing protein" evidence="3">
    <location>
        <begin position="31"/>
        <end position="195"/>
    </location>
</feature>
<evidence type="ECO:0000256" key="3">
    <source>
        <dbReference type="SAM" id="SignalP"/>
    </source>
</evidence>
<dbReference type="PANTHER" id="PTHR43201:SF5">
    <property type="entry name" value="MEDIUM-CHAIN ACYL-COA LIGASE ACSF2, MITOCHONDRIAL"/>
    <property type="match status" value="1"/>
</dbReference>
<name>A0AA86S7L6_9FABA</name>
<organism evidence="5 6">
    <name type="scientific">Sphenostylis stenocarpa</name>
    <dbReference type="NCBI Taxonomy" id="92480"/>
    <lineage>
        <taxon>Eukaryota</taxon>
        <taxon>Viridiplantae</taxon>
        <taxon>Streptophyta</taxon>
        <taxon>Embryophyta</taxon>
        <taxon>Tracheophyta</taxon>
        <taxon>Spermatophyta</taxon>
        <taxon>Magnoliopsida</taxon>
        <taxon>eudicotyledons</taxon>
        <taxon>Gunneridae</taxon>
        <taxon>Pentapetalae</taxon>
        <taxon>rosids</taxon>
        <taxon>fabids</taxon>
        <taxon>Fabales</taxon>
        <taxon>Fabaceae</taxon>
        <taxon>Papilionoideae</taxon>
        <taxon>50 kb inversion clade</taxon>
        <taxon>NPAAA clade</taxon>
        <taxon>indigoferoid/millettioid clade</taxon>
        <taxon>Phaseoleae</taxon>
        <taxon>Sphenostylis</taxon>
    </lineage>
</organism>
<proteinExistence type="inferred from homology"/>
<evidence type="ECO:0000313" key="6">
    <source>
        <dbReference type="Proteomes" id="UP001189624"/>
    </source>
</evidence>
<feature type="domain" description="AMP-dependent synthetase/ligase" evidence="4">
    <location>
        <begin position="77"/>
        <end position="149"/>
    </location>
</feature>
<dbReference type="Pfam" id="PF00501">
    <property type="entry name" value="AMP-binding"/>
    <property type="match status" value="1"/>
</dbReference>
<evidence type="ECO:0000259" key="4">
    <source>
        <dbReference type="Pfam" id="PF00501"/>
    </source>
</evidence>
<keyword evidence="2" id="KW-0436">Ligase</keyword>
<evidence type="ECO:0000256" key="1">
    <source>
        <dbReference type="ARBA" id="ARBA00006432"/>
    </source>
</evidence>
<dbReference type="AlphaFoldDB" id="A0AA86S7L6"/>
<evidence type="ECO:0000256" key="2">
    <source>
        <dbReference type="ARBA" id="ARBA00022598"/>
    </source>
</evidence>
<dbReference type="PANTHER" id="PTHR43201">
    <property type="entry name" value="ACYL-COA SYNTHETASE"/>
    <property type="match status" value="1"/>
</dbReference>
<keyword evidence="6" id="KW-1185">Reference proteome</keyword>